<dbReference type="GO" id="GO:0016758">
    <property type="term" value="F:hexosyltransferase activity"/>
    <property type="evidence" value="ECO:0007669"/>
    <property type="project" value="UniProtKB-ARBA"/>
</dbReference>
<feature type="domain" description="Glycosyltransferase 2-like" evidence="2">
    <location>
        <begin position="6"/>
        <end position="125"/>
    </location>
</feature>
<dbReference type="RefSeq" id="WP_014600722.1">
    <property type="nucleotide sequence ID" value="NC_017544.1"/>
</dbReference>
<dbReference type="PANTHER" id="PTHR22916">
    <property type="entry name" value="GLYCOSYLTRANSFERASE"/>
    <property type="match status" value="1"/>
</dbReference>
<dbReference type="SUPFAM" id="SSF53448">
    <property type="entry name" value="Nucleotide-diphospho-sugar transferases"/>
    <property type="match status" value="1"/>
</dbReference>
<evidence type="ECO:0000313" key="4">
    <source>
        <dbReference type="Proteomes" id="UP000001288"/>
    </source>
</evidence>
<dbReference type="AlphaFoldDB" id="A0A0H3GFT8"/>
<dbReference type="Gene3D" id="3.90.550.10">
    <property type="entry name" value="Spore Coat Polysaccharide Biosynthesis Protein SpsA, Chain A"/>
    <property type="match status" value="1"/>
</dbReference>
<comment type="similarity">
    <text evidence="1">Belongs to the glycosyltransferase 2 family.</text>
</comment>
<dbReference type="InterPro" id="IPR001173">
    <property type="entry name" value="Glyco_trans_2-like"/>
</dbReference>
<dbReference type="EMBL" id="CP002002">
    <property type="protein sequence ID" value="AEO06090.1"/>
    <property type="molecule type" value="Genomic_DNA"/>
</dbReference>
<dbReference type="PANTHER" id="PTHR22916:SF3">
    <property type="entry name" value="UDP-GLCNAC:BETAGAL BETA-1,3-N-ACETYLGLUCOSAMINYLTRANSFERASE-LIKE PROTEIN 1"/>
    <property type="match status" value="1"/>
</dbReference>
<evidence type="ECO:0000256" key="1">
    <source>
        <dbReference type="ARBA" id="ARBA00006739"/>
    </source>
</evidence>
<sequence length="327" mass="37859">MEPLVSVIIPVYNVEKYVKRCLDSVLEQTYHNLEVIVVNDGATDNSAKVIKSISDNRIRYFEKENGGQATARNFGLDVATGDYIVMVDSDDYISKNLIETCLDTVQKTNADLVLFTSYNVNQEGKMQYIKRDKGIKVLDAGPTPWNKFYQADLWKGSRFPVGYWYEDLGIIPVVTLKAKNPVKIQDALYYYITDRADSQSNIQQVDHFLDVVIMLENVETELKKLGIYEESKDQLAYLYIEHLIYRLVLRKAIYITDKQERKKLIKKISTIIQEKFPNWGSYPYQAGGKLTATLKKKALWLYLHHLYLLGDLVWKYPFSIRSKQTGF</sequence>
<dbReference type="KEGG" id="lmt:LMRG_00552"/>
<dbReference type="CDD" id="cd00761">
    <property type="entry name" value="Glyco_tranf_GTA_type"/>
    <property type="match status" value="1"/>
</dbReference>
<accession>A0A0H3GFT8</accession>
<evidence type="ECO:0000313" key="3">
    <source>
        <dbReference type="EMBL" id="AEO06090.1"/>
    </source>
</evidence>
<dbReference type="HOGENOM" id="CLU_025996_25_1_9"/>
<proteinExistence type="inferred from homology"/>
<evidence type="ECO:0000259" key="2">
    <source>
        <dbReference type="Pfam" id="PF00535"/>
    </source>
</evidence>
<protein>
    <recommendedName>
        <fullName evidence="2">Glycosyltransferase 2-like domain-containing protein</fullName>
    </recommendedName>
</protein>
<dbReference type="Pfam" id="PF00535">
    <property type="entry name" value="Glycos_transf_2"/>
    <property type="match status" value="1"/>
</dbReference>
<dbReference type="Proteomes" id="UP000001288">
    <property type="component" value="Chromosome"/>
</dbReference>
<organism evidence="3 4">
    <name type="scientific">Listeria monocytogenes serotype 1/2a (strain 10403S)</name>
    <dbReference type="NCBI Taxonomy" id="393133"/>
    <lineage>
        <taxon>Bacteria</taxon>
        <taxon>Bacillati</taxon>
        <taxon>Bacillota</taxon>
        <taxon>Bacilli</taxon>
        <taxon>Bacillales</taxon>
        <taxon>Listeriaceae</taxon>
        <taxon>Listeria</taxon>
    </lineage>
</organism>
<name>A0A0H3GFT8_LISM4</name>
<gene>
    <name evidence="3" type="ordered locus">LMRG_00552</name>
</gene>
<dbReference type="InterPro" id="IPR029044">
    <property type="entry name" value="Nucleotide-diphossugar_trans"/>
</dbReference>
<reference evidence="4" key="1">
    <citation type="submission" date="2010-04" db="EMBL/GenBank/DDBJ databases">
        <title>The genome sequence of Listeria monocytogenes strain 10403S.</title>
        <authorList>
            <consortium name="The Broad Institute Genome Sequencing Platform"/>
            <consortium name="The Broad Institute Genome Sequencing Center for Infectious Disease."/>
            <person name="Borowsky M."/>
            <person name="Borodovsky M."/>
            <person name="Young S.K."/>
            <person name="Zeng Q."/>
            <person name="Koehrsen M."/>
            <person name="Fitzgerald M."/>
            <person name="Wiedmann M."/>
            <person name="Swaminathan B."/>
            <person name="Lauer P."/>
            <person name="Portnoy D."/>
            <person name="Cossart P."/>
            <person name="Buchrieser C."/>
            <person name="Higgins D."/>
            <person name="Abouelleil A."/>
            <person name="Alvarado L."/>
            <person name="Arachchi H.M."/>
            <person name="Berlin A."/>
            <person name="Borenstein D."/>
            <person name="Brown A."/>
            <person name="Chapman S.B."/>
            <person name="Chen Z."/>
            <person name="Dunbar C.D."/>
            <person name="Engels R."/>
            <person name="Freedman E."/>
            <person name="Gearin G."/>
            <person name="Gellesch M."/>
            <person name="Goldberg J."/>
            <person name="Griggs A."/>
            <person name="Gujja S."/>
            <person name="Heilman E."/>
            <person name="Heiman D."/>
            <person name="Howarth C."/>
            <person name="Jen D."/>
            <person name="Larson L."/>
            <person name="Lui A."/>
            <person name="MacDonald J."/>
            <person name="Mehta T."/>
            <person name="Montmayeur A."/>
            <person name="Neiman D."/>
            <person name="Park D."/>
            <person name="Pearson M."/>
            <person name="Priest M."/>
            <person name="Richards J."/>
            <person name="Roberts A."/>
            <person name="Saif S."/>
            <person name="Shea T."/>
            <person name="Shenoy N."/>
            <person name="Sisk P."/>
            <person name="Stolte C."/>
            <person name="Sykes S."/>
            <person name="Walk T."/>
            <person name="White J."/>
            <person name="Yandava C."/>
            <person name="Haas B."/>
            <person name="Nusbaum C."/>
            <person name="Birren B."/>
        </authorList>
    </citation>
    <scope>NUCLEOTIDE SEQUENCE [LARGE SCALE GENOMIC DNA]</scope>
    <source>
        <strain evidence="4">10403S</strain>
    </source>
</reference>